<dbReference type="OrthoDB" id="7739195at2"/>
<proteinExistence type="predicted"/>
<dbReference type="Proteomes" id="UP000182985">
    <property type="component" value="Unassembled WGS sequence"/>
</dbReference>
<feature type="signal peptide" evidence="1">
    <location>
        <begin position="1"/>
        <end position="35"/>
    </location>
</feature>
<comment type="caution">
    <text evidence="2">The sequence shown here is derived from an EMBL/GenBank/DDBJ whole genome shotgun (WGS) entry which is preliminary data.</text>
</comment>
<gene>
    <name evidence="2" type="ORF">BLA27_26160</name>
</gene>
<evidence type="ECO:0000256" key="1">
    <source>
        <dbReference type="SAM" id="SignalP"/>
    </source>
</evidence>
<keyword evidence="1" id="KW-0732">Signal</keyword>
<name>A0A1J6HYE9_9HYPH</name>
<protein>
    <recommendedName>
        <fullName evidence="4">DUF732 domain-containing protein</fullName>
    </recommendedName>
</protein>
<reference evidence="2 3" key="1">
    <citation type="submission" date="2016-10" db="EMBL/GenBank/DDBJ databases">
        <title>The Draft Genome Sequence of the Potato Rhizosphere Bacteria Ochrobactrum sp. IPA7.2.</title>
        <authorList>
            <person name="Gogoleva N.E."/>
            <person name="Khlopko Y.A."/>
            <person name="Burygin G.L."/>
            <person name="Plotnikov A.O."/>
        </authorList>
    </citation>
    <scope>NUCLEOTIDE SEQUENCE [LARGE SCALE GENOMIC DNA]</scope>
    <source>
        <strain evidence="2 3">IPA7.2</strain>
    </source>
</reference>
<dbReference type="AlphaFoldDB" id="A0A1J6HYE9"/>
<accession>A0A1J6HYE9</accession>
<evidence type="ECO:0000313" key="2">
    <source>
        <dbReference type="EMBL" id="OIS90526.1"/>
    </source>
</evidence>
<evidence type="ECO:0008006" key="4">
    <source>
        <dbReference type="Google" id="ProtNLM"/>
    </source>
</evidence>
<feature type="chain" id="PRO_5009639292" description="DUF732 domain-containing protein" evidence="1">
    <location>
        <begin position="36"/>
        <end position="116"/>
    </location>
</feature>
<organism evidence="2 3">
    <name type="scientific">Brucella cytisi</name>
    <dbReference type="NCBI Taxonomy" id="407152"/>
    <lineage>
        <taxon>Bacteria</taxon>
        <taxon>Pseudomonadati</taxon>
        <taxon>Pseudomonadota</taxon>
        <taxon>Alphaproteobacteria</taxon>
        <taxon>Hyphomicrobiales</taxon>
        <taxon>Brucellaceae</taxon>
        <taxon>Brucella/Ochrobactrum group</taxon>
        <taxon>Brucella</taxon>
    </lineage>
</organism>
<dbReference type="RefSeq" id="WP_071634203.1">
    <property type="nucleotide sequence ID" value="NZ_MOEC01000048.1"/>
</dbReference>
<keyword evidence="3" id="KW-1185">Reference proteome</keyword>
<dbReference type="EMBL" id="MOEC01000048">
    <property type="protein sequence ID" value="OIS90526.1"/>
    <property type="molecule type" value="Genomic_DNA"/>
</dbReference>
<sequence length="116" mass="12380">MLIFRVSRTLNRTLSRGLAAAALLTVQMSVTGAAAGEALVDFFATQGCVIGPSTYALARAEGFEARAIDALVEQAGKDPETVRTVDWLVLSRAACTIRPPLPRSTRDDGPQHEMHG</sequence>
<evidence type="ECO:0000313" key="3">
    <source>
        <dbReference type="Proteomes" id="UP000182985"/>
    </source>
</evidence>